<dbReference type="Proteomes" id="UP000321501">
    <property type="component" value="Plasmid pJMUB3934p2"/>
</dbReference>
<dbReference type="GO" id="GO:0004521">
    <property type="term" value="F:RNA endonuclease activity"/>
    <property type="evidence" value="ECO:0007669"/>
    <property type="project" value="InterPro"/>
</dbReference>
<keyword evidence="2" id="KW-0378">Hydrolase</keyword>
<dbReference type="GO" id="GO:0016787">
    <property type="term" value="F:hydrolase activity"/>
    <property type="evidence" value="ECO:0007669"/>
    <property type="project" value="UniProtKB-KW"/>
</dbReference>
<accession>A0A510KK60</accession>
<evidence type="ECO:0000313" key="5">
    <source>
        <dbReference type="Proteomes" id="UP000321501"/>
    </source>
</evidence>
<evidence type="ECO:0000256" key="1">
    <source>
        <dbReference type="ARBA" id="ARBA00022722"/>
    </source>
</evidence>
<feature type="coiled-coil region" evidence="3">
    <location>
        <begin position="833"/>
        <end position="860"/>
    </location>
</feature>
<proteinExistence type="predicted"/>
<evidence type="ECO:0000256" key="3">
    <source>
        <dbReference type="SAM" id="Coils"/>
    </source>
</evidence>
<dbReference type="SUPFAM" id="SSF53933">
    <property type="entry name" value="Microbial ribonucleases"/>
    <property type="match status" value="1"/>
</dbReference>
<dbReference type="GO" id="GO:0003723">
    <property type="term" value="F:RNA binding"/>
    <property type="evidence" value="ECO:0007669"/>
    <property type="project" value="InterPro"/>
</dbReference>
<evidence type="ECO:0000313" key="4">
    <source>
        <dbReference type="EMBL" id="BBM51031.1"/>
    </source>
</evidence>
<geneLocation type="plasmid" evidence="4">
    <name>pJMUB3934p2</name>
</geneLocation>
<reference evidence="4 5" key="1">
    <citation type="submission" date="2019-07" db="EMBL/GenBank/DDBJ databases">
        <title>Complete Genome Sequence of Leptotrichia wadei Strain JMUB3934.</title>
        <authorList>
            <person name="Watanabe S."/>
            <person name="Cui L."/>
        </authorList>
    </citation>
    <scope>NUCLEOTIDE SEQUENCE [LARGE SCALE GENOMIC DNA]</scope>
    <source>
        <strain evidence="4 5">JMUB3934</strain>
        <plasmid evidence="5">pjmub3934p2 dna</plasmid>
    </source>
</reference>
<dbReference type="AlphaFoldDB" id="A0A510KK60"/>
<sequence length="1097" mass="121556">MKRVHLQVGDGSVLNRGAEITATNFEYGNIQINNGDVKYGARIDTRDVHTSSKSSGFTISAGINSPALDRAKQVGQAVSQIKNGDTAGGAMEAVNAATGTIKGLSENITRRDGTRATMNDIRNNDFKVNNDFYVSGNIRAGFNKSKSSTASHTESAAVTTMKPLNENSSITHNNVNNITYQGTQAQGGTFIYNNVANIQKEAVELRNSYSSESSGFGLGVGAGIGSNGQIKPNGISGNVSANRSNQNTVETVYANGNFKNVNEVHNNTGSMTLSGFNQEGGKVTGNIGKLVVESRQNTSTTTGKSSGIGLGISANGMPSSINVSGSRTNGNRAFVDNQSSFIVGEGSNLHVGTLENTGAVIGKQSDNSTTFKIDNYIAKNIYNEDTMTTTGGSIGASLGGKPRITSAGFNQDSRDKEGITRNTVVGNVEIQNASGDEINRDLSKANEITKDTHSSTNINVEPQVIEYISNPTKFKEDLEVAILEGKATGETILKSIENAVNGRKSSDIGDPERRTINEIKESIIRVKTAPEMNAIATGDLNSQEVLNRLNINAIEKFNPDDPDLPENVRARLDELAEDGKTIRAFYDKTTNKIFVNGNLTDDAEIRASVAREWKISEDLKTGKGKENDEGQLKSTVAGELAYDDMMKRAREGKTGSISTSEFDEAVMDTNSEVSADDLETRRLSNAGISPRTVRINEERRRRRGEELNSVGYIRQHIANEEKKYVNSVTNSLERKYHGKFTKKNGTYIFYNENDRKKFEKEANQKGVHLKASYKNLYKNGNPENLQELKVYQGKTGKLPKNTEIILQDENGKQRVYKSFDEFIYGTPEERKLEQSYSNKINENERKLNLAKKNHNTAEIKRLERESVILHREQAAIYSSRNSRMGETTQKGDLILSAKSYKNGKLIVDSEKYYHQLNSEEIAIGLELMDHSAKMEEFYKPDVTNVGQRESRVGIRRDNANNPSVTEGITNGRLKAKPVRQEKEDFQKRYERIKNNYYEQISNNYKNLTEHEKEVFQNYERTGWRGQYSGGPSNAGKIFKNDGRDGGEILPKKLGLEYREYDINIKVGPTRDDYRFVRGSDGSVYYTNNHYRTFIRVK</sequence>
<keyword evidence="1" id="KW-0540">Nuclease</keyword>
<dbReference type="Pfam" id="PF13332">
    <property type="entry name" value="Fil_haemagg_2"/>
    <property type="match status" value="1"/>
</dbReference>
<gene>
    <name evidence="4" type="ORF">JMUB3934_p2012</name>
</gene>
<dbReference type="EMBL" id="AP019837">
    <property type="protein sequence ID" value="BBM51031.1"/>
    <property type="molecule type" value="Genomic_DNA"/>
</dbReference>
<evidence type="ECO:0000256" key="2">
    <source>
        <dbReference type="ARBA" id="ARBA00022801"/>
    </source>
</evidence>
<keyword evidence="3" id="KW-0175">Coiled coil</keyword>
<organism evidence="4 5">
    <name type="scientific">Leptotrichia wadei</name>
    <dbReference type="NCBI Taxonomy" id="157687"/>
    <lineage>
        <taxon>Bacteria</taxon>
        <taxon>Fusobacteriati</taxon>
        <taxon>Fusobacteriota</taxon>
        <taxon>Fusobacteriia</taxon>
        <taxon>Fusobacteriales</taxon>
        <taxon>Leptotrichiaceae</taxon>
        <taxon>Leptotrichia</taxon>
    </lineage>
</organism>
<dbReference type="InterPro" id="IPR025157">
    <property type="entry name" value="Hemagglutinin_rpt"/>
</dbReference>
<keyword evidence="4" id="KW-0614">Plasmid</keyword>
<dbReference type="InterPro" id="IPR016191">
    <property type="entry name" value="Ribonuclease/ribotoxin"/>
</dbReference>
<dbReference type="Gene3D" id="3.10.450.30">
    <property type="entry name" value="Microbial ribonucleases"/>
    <property type="match status" value="1"/>
</dbReference>
<name>A0A510KK60_9FUSO</name>
<protein>
    <submittedName>
        <fullName evidence="4">Filamentous hemeagglutinin family domain protein</fullName>
    </submittedName>
</protein>